<feature type="domain" description="J" evidence="3">
    <location>
        <begin position="38"/>
        <end position="107"/>
    </location>
</feature>
<dbReference type="PANTHER" id="PTHR44298">
    <property type="entry name" value="DNAJ HOMOLOG SUBFAMILY B MEMBER 11"/>
    <property type="match status" value="1"/>
</dbReference>
<evidence type="ECO:0000256" key="1">
    <source>
        <dbReference type="ARBA" id="ARBA00022729"/>
    </source>
</evidence>
<keyword evidence="1 2" id="KW-0732">Signal</keyword>
<feature type="chain" id="PRO_5016946386" description="J domain-containing protein" evidence="2">
    <location>
        <begin position="37"/>
        <end position="369"/>
    </location>
</feature>
<evidence type="ECO:0000313" key="5">
    <source>
        <dbReference type="Proteomes" id="UP000256970"/>
    </source>
</evidence>
<dbReference type="AlphaFoldDB" id="A0A383VNL3"/>
<dbReference type="FunFam" id="2.60.260.20:FF:000013">
    <property type="entry name" value="DnaJ subfamily B member 11"/>
    <property type="match status" value="1"/>
</dbReference>
<dbReference type="CDD" id="cd06257">
    <property type="entry name" value="DnaJ"/>
    <property type="match status" value="1"/>
</dbReference>
<dbReference type="SMART" id="SM00271">
    <property type="entry name" value="DnaJ"/>
    <property type="match status" value="1"/>
</dbReference>
<dbReference type="EMBL" id="FNXT01000705">
    <property type="protein sequence ID" value="SZX66490.1"/>
    <property type="molecule type" value="Genomic_DNA"/>
</dbReference>
<organism evidence="4 5">
    <name type="scientific">Tetradesmus obliquus</name>
    <name type="common">Green alga</name>
    <name type="synonym">Acutodesmus obliquus</name>
    <dbReference type="NCBI Taxonomy" id="3088"/>
    <lineage>
        <taxon>Eukaryota</taxon>
        <taxon>Viridiplantae</taxon>
        <taxon>Chlorophyta</taxon>
        <taxon>core chlorophytes</taxon>
        <taxon>Chlorophyceae</taxon>
        <taxon>CS clade</taxon>
        <taxon>Sphaeropleales</taxon>
        <taxon>Scenedesmaceae</taxon>
        <taxon>Tetradesmus</taxon>
    </lineage>
</organism>
<dbReference type="STRING" id="3088.A0A383VNL3"/>
<keyword evidence="5" id="KW-1185">Reference proteome</keyword>
<dbReference type="SUPFAM" id="SSF46565">
    <property type="entry name" value="Chaperone J-domain"/>
    <property type="match status" value="1"/>
</dbReference>
<name>A0A383VNL3_TETOB</name>
<accession>A0A383VNL3</accession>
<dbReference type="CDD" id="cd10747">
    <property type="entry name" value="DnaJ_C"/>
    <property type="match status" value="1"/>
</dbReference>
<dbReference type="InterPro" id="IPR002939">
    <property type="entry name" value="DnaJ_C"/>
</dbReference>
<dbReference type="GO" id="GO:0051082">
    <property type="term" value="F:unfolded protein binding"/>
    <property type="evidence" value="ECO:0007669"/>
    <property type="project" value="InterPro"/>
</dbReference>
<dbReference type="SUPFAM" id="SSF49493">
    <property type="entry name" value="HSP40/DnaJ peptide-binding domain"/>
    <property type="match status" value="2"/>
</dbReference>
<dbReference type="PRINTS" id="PR00625">
    <property type="entry name" value="JDOMAIN"/>
</dbReference>
<gene>
    <name evidence="4" type="ORF">BQ4739_LOCUS6899</name>
</gene>
<evidence type="ECO:0000313" key="4">
    <source>
        <dbReference type="EMBL" id="SZX66490.1"/>
    </source>
</evidence>
<dbReference type="Gene3D" id="1.10.287.110">
    <property type="entry name" value="DnaJ domain"/>
    <property type="match status" value="1"/>
</dbReference>
<protein>
    <recommendedName>
        <fullName evidence="3">J domain-containing protein</fullName>
    </recommendedName>
</protein>
<proteinExistence type="predicted"/>
<dbReference type="InterPro" id="IPR008971">
    <property type="entry name" value="HSP40/DnaJ_pept-bd"/>
</dbReference>
<evidence type="ECO:0000256" key="2">
    <source>
        <dbReference type="SAM" id="SignalP"/>
    </source>
</evidence>
<dbReference type="Pfam" id="PF01556">
    <property type="entry name" value="DnaJ_C"/>
    <property type="match status" value="1"/>
</dbReference>
<feature type="signal peptide" evidence="2">
    <location>
        <begin position="1"/>
        <end position="36"/>
    </location>
</feature>
<dbReference type="PROSITE" id="PS00636">
    <property type="entry name" value="DNAJ_1"/>
    <property type="match status" value="1"/>
</dbReference>
<dbReference type="InterPro" id="IPR036869">
    <property type="entry name" value="J_dom_sf"/>
</dbReference>
<dbReference type="Pfam" id="PF00226">
    <property type="entry name" value="DnaJ"/>
    <property type="match status" value="1"/>
</dbReference>
<dbReference type="InterPro" id="IPR018253">
    <property type="entry name" value="DnaJ_domain_CS"/>
</dbReference>
<evidence type="ECO:0000259" key="3">
    <source>
        <dbReference type="PROSITE" id="PS50076"/>
    </source>
</evidence>
<dbReference type="PANTHER" id="PTHR44298:SF1">
    <property type="entry name" value="DNAJ HOMOLOG SUBFAMILY B MEMBER 11"/>
    <property type="match status" value="1"/>
</dbReference>
<dbReference type="GO" id="GO:0006457">
    <property type="term" value="P:protein folding"/>
    <property type="evidence" value="ECO:0007669"/>
    <property type="project" value="InterPro"/>
</dbReference>
<dbReference type="InterPro" id="IPR001623">
    <property type="entry name" value="DnaJ_domain"/>
</dbReference>
<reference evidence="4 5" key="1">
    <citation type="submission" date="2016-10" db="EMBL/GenBank/DDBJ databases">
        <authorList>
            <person name="Cai Z."/>
        </authorList>
    </citation>
    <scope>NUCLEOTIDE SEQUENCE [LARGE SCALE GENOMIC DNA]</scope>
</reference>
<dbReference type="PROSITE" id="PS50076">
    <property type="entry name" value="DNAJ_2"/>
    <property type="match status" value="1"/>
</dbReference>
<dbReference type="Gene3D" id="2.60.260.20">
    <property type="entry name" value="Urease metallochaperone UreE, N-terminal domain"/>
    <property type="match status" value="2"/>
</dbReference>
<sequence>MPSGSNSSRERRLLGARPALLLLLALLAACAQHVAARNFYDLLNVPQGASDQQIKRSYRKLALKFHPDKVTGTEAEKAEAAKHFAEINHAYETLSDPEKRQIYDQYGEEGLRQHAGQQGGGGGGNIFDMFFGGNPFGHQQDQEERTPKGHDVVVDLFVSLRDLYVGKEISTVRDKPVLRPAAGTRQCKCKQKLITRQLGPGMFQQFTQNICEQCPAVKLEREKENINVHVEPGMVEGQEIRFFEEGEPMVDGEPGDLKFKIRTLPHALFKRSGNDLLMDKTISLVDALTGFKHEFEHLDGHKVVLESSRVTRPGDVQVVDDEGMPVYDSASRGRLLVTYTVDFPASLTEEQKATVRSLFGAGKDAAAAT</sequence>
<dbReference type="Proteomes" id="UP000256970">
    <property type="component" value="Unassembled WGS sequence"/>
</dbReference>
<dbReference type="InterPro" id="IPR051736">
    <property type="entry name" value="DnaJ-B11-like"/>
</dbReference>